<name>A0A4Y2WTC1_ARAVE</name>
<evidence type="ECO:0000313" key="2">
    <source>
        <dbReference type="Proteomes" id="UP000499080"/>
    </source>
</evidence>
<evidence type="ECO:0000313" key="1">
    <source>
        <dbReference type="EMBL" id="GBO40725.1"/>
    </source>
</evidence>
<dbReference type="EMBL" id="BGPR01066038">
    <property type="protein sequence ID" value="GBO40725.1"/>
    <property type="molecule type" value="Genomic_DNA"/>
</dbReference>
<protein>
    <submittedName>
        <fullName evidence="1">Uncharacterized protein</fullName>
    </submittedName>
</protein>
<gene>
    <name evidence="1" type="ORF">AVEN_212014_1</name>
</gene>
<dbReference type="PANTHER" id="PTHR46954:SF1">
    <property type="entry name" value="C2H2-TYPE DOMAIN-CONTAINING PROTEIN"/>
    <property type="match status" value="1"/>
</dbReference>
<dbReference type="AlphaFoldDB" id="A0A4Y2WTC1"/>
<keyword evidence="2" id="KW-1185">Reference proteome</keyword>
<sequence length="165" mass="18807">MTRRDRKRAEKKRKKIAELCEAHPHVKEALKIREKCGRPRLEADQPELLKAIVDIAIHDIQKDGLGRIDAVEYSGPTYVAIRSGKQTTSTAYSHGLDFERLLELPEFDKITKFDNAVKLVVVFVVDGVPDENPRYHKTIQVGVHHFRQNNLDALFIAANIVVMLL</sequence>
<organism evidence="1 2">
    <name type="scientific">Araneus ventricosus</name>
    <name type="common">Orbweaver spider</name>
    <name type="synonym">Epeira ventricosa</name>
    <dbReference type="NCBI Taxonomy" id="182803"/>
    <lineage>
        <taxon>Eukaryota</taxon>
        <taxon>Metazoa</taxon>
        <taxon>Ecdysozoa</taxon>
        <taxon>Arthropoda</taxon>
        <taxon>Chelicerata</taxon>
        <taxon>Arachnida</taxon>
        <taxon>Araneae</taxon>
        <taxon>Araneomorphae</taxon>
        <taxon>Entelegynae</taxon>
        <taxon>Araneoidea</taxon>
        <taxon>Araneidae</taxon>
        <taxon>Araneus</taxon>
    </lineage>
</organism>
<reference evidence="1 2" key="1">
    <citation type="journal article" date="2019" name="Sci. Rep.">
        <title>Orb-weaving spider Araneus ventricosus genome elucidates the spidroin gene catalogue.</title>
        <authorList>
            <person name="Kono N."/>
            <person name="Nakamura H."/>
            <person name="Ohtoshi R."/>
            <person name="Moran D.A.P."/>
            <person name="Shinohara A."/>
            <person name="Yoshida Y."/>
            <person name="Fujiwara M."/>
            <person name="Mori M."/>
            <person name="Tomita M."/>
            <person name="Arakawa K."/>
        </authorList>
    </citation>
    <scope>NUCLEOTIDE SEQUENCE [LARGE SCALE GENOMIC DNA]</scope>
</reference>
<dbReference type="PANTHER" id="PTHR46954">
    <property type="entry name" value="C2H2-TYPE DOMAIN-CONTAINING PROTEIN"/>
    <property type="match status" value="1"/>
</dbReference>
<dbReference type="Proteomes" id="UP000499080">
    <property type="component" value="Unassembled WGS sequence"/>
</dbReference>
<accession>A0A4Y2WTC1</accession>
<dbReference type="OrthoDB" id="8349402at2759"/>
<proteinExistence type="predicted"/>
<comment type="caution">
    <text evidence="1">The sequence shown here is derived from an EMBL/GenBank/DDBJ whole genome shotgun (WGS) entry which is preliminary data.</text>
</comment>